<dbReference type="NCBIfam" id="TIGR04335">
    <property type="entry name" value="AmmeMemoSam_A"/>
    <property type="match status" value="1"/>
</dbReference>
<evidence type="ECO:0000313" key="3">
    <source>
        <dbReference type="Proteomes" id="UP000250928"/>
    </source>
</evidence>
<dbReference type="InterPro" id="IPR002733">
    <property type="entry name" value="AMMECR1_domain"/>
</dbReference>
<dbReference type="PANTHER" id="PTHR13016">
    <property type="entry name" value="AMMECR1 HOMOLOG"/>
    <property type="match status" value="1"/>
</dbReference>
<comment type="caution">
    <text evidence="2">The sequence shown here is derived from an EMBL/GenBank/DDBJ whole genome shotgun (WGS) entry which is preliminary data.</text>
</comment>
<dbReference type="Gene3D" id="3.30.700.20">
    <property type="entry name" value="Hypothetical protein ph0010, domain 1"/>
    <property type="match status" value="1"/>
</dbReference>
<dbReference type="PANTHER" id="PTHR13016:SF0">
    <property type="entry name" value="AMME SYNDROME CANDIDATE GENE 1 PROTEIN"/>
    <property type="match status" value="1"/>
</dbReference>
<dbReference type="AlphaFoldDB" id="A0A6N4E1U2"/>
<reference evidence="2 3" key="1">
    <citation type="submission" date="2018-01" db="EMBL/GenBank/DDBJ databases">
        <title>Novel co-symbiosis in the lucinid bivalve Phacoides pectinatus.</title>
        <authorList>
            <person name="Lim S.J."/>
            <person name="Davis B.G."/>
            <person name="Gill D.E."/>
            <person name="Engel A.S."/>
            <person name="Anderson L.C."/>
            <person name="Campbell B.J."/>
        </authorList>
    </citation>
    <scope>NUCLEOTIDE SEQUENCE [LARGE SCALE GENOMIC DNA]</scope>
    <source>
        <strain evidence="2">N3_P5</strain>
    </source>
</reference>
<dbReference type="InterPro" id="IPR036071">
    <property type="entry name" value="AMMECR1_dom_sf"/>
</dbReference>
<dbReference type="NCBIfam" id="TIGR00296">
    <property type="entry name" value="TIGR00296 family protein"/>
    <property type="match status" value="1"/>
</dbReference>
<dbReference type="Pfam" id="PF01871">
    <property type="entry name" value="AMMECR1"/>
    <property type="match status" value="1"/>
</dbReference>
<protein>
    <submittedName>
        <fullName evidence="2">AMMECR1 domain-containing protein</fullName>
    </submittedName>
</protein>
<name>A0A6N4E1U2_9GAMM</name>
<dbReference type="Gene3D" id="3.30.1490.150">
    <property type="entry name" value="Hypothetical protein ph0010, domain 2"/>
    <property type="match status" value="1"/>
</dbReference>
<accession>A0A6N4E1U2</accession>
<dbReference type="PROSITE" id="PS51112">
    <property type="entry name" value="AMMECR1"/>
    <property type="match status" value="1"/>
</dbReference>
<dbReference type="SUPFAM" id="SSF143447">
    <property type="entry name" value="AMMECR1-like"/>
    <property type="match status" value="1"/>
</dbReference>
<evidence type="ECO:0000259" key="1">
    <source>
        <dbReference type="PROSITE" id="PS51112"/>
    </source>
</evidence>
<organism evidence="2 3">
    <name type="scientific">Candidatus Sedimenticola endophacoides</name>
    <dbReference type="NCBI Taxonomy" id="2548426"/>
    <lineage>
        <taxon>Bacteria</taxon>
        <taxon>Pseudomonadati</taxon>
        <taxon>Pseudomonadota</taxon>
        <taxon>Gammaproteobacteria</taxon>
        <taxon>Chromatiales</taxon>
        <taxon>Sedimenticolaceae</taxon>
        <taxon>Sedimenticola</taxon>
    </lineage>
</organism>
<evidence type="ECO:0000313" key="2">
    <source>
        <dbReference type="EMBL" id="PUE04829.1"/>
    </source>
</evidence>
<dbReference type="InterPro" id="IPR027485">
    <property type="entry name" value="AMMECR1_N"/>
</dbReference>
<dbReference type="Proteomes" id="UP000250928">
    <property type="component" value="Unassembled WGS sequence"/>
</dbReference>
<sequence length="197" mass="21721">MAPTHSTEVVESISPQGRETLLDLAVASIRHGLDGGGPLPIDSSAYCAELRARRACFVTLNRHHALRGCIGHLEAFQPLVSDVVESAHSAAFGDPRFPPLSEPELGDLEIHISVLTPSQEMAFASEQDLIAQLHPGVDGLILVEGGRRGTFLPSVWEQLPRPELFIRHLKQKAGLPPDHWSEQIRIFRYRTESFGRP</sequence>
<proteinExistence type="predicted"/>
<feature type="domain" description="AMMECR1" evidence="1">
    <location>
        <begin position="16"/>
        <end position="197"/>
    </location>
</feature>
<dbReference type="EMBL" id="PQCO01000108">
    <property type="protein sequence ID" value="PUE04829.1"/>
    <property type="molecule type" value="Genomic_DNA"/>
</dbReference>
<dbReference type="InterPro" id="IPR023473">
    <property type="entry name" value="AMMECR1"/>
</dbReference>
<dbReference type="InterPro" id="IPR027623">
    <property type="entry name" value="AmmeMemoSam_A"/>
</dbReference>
<gene>
    <name evidence="2" type="ORF">C3L24_02470</name>
</gene>